<dbReference type="EMBL" id="FPIZ01000002">
    <property type="protein sequence ID" value="SFW25055.1"/>
    <property type="molecule type" value="Genomic_DNA"/>
</dbReference>
<evidence type="ECO:0000256" key="7">
    <source>
        <dbReference type="ARBA" id="ARBA00023237"/>
    </source>
</evidence>
<dbReference type="InterPro" id="IPR023996">
    <property type="entry name" value="TonB-dep_OMP_SusC/RagA"/>
</dbReference>
<dbReference type="InterPro" id="IPR039426">
    <property type="entry name" value="TonB-dep_rcpt-like"/>
</dbReference>
<evidence type="ECO:0000256" key="9">
    <source>
        <dbReference type="RuleBase" id="RU003357"/>
    </source>
</evidence>
<feature type="domain" description="TonB-dependent receptor plug" evidence="12">
    <location>
        <begin position="145"/>
        <end position="250"/>
    </location>
</feature>
<keyword evidence="7 8" id="KW-0998">Cell outer membrane</keyword>
<keyword evidence="3 8" id="KW-1134">Transmembrane beta strand</keyword>
<dbReference type="InterPro" id="IPR037066">
    <property type="entry name" value="Plug_dom_sf"/>
</dbReference>
<dbReference type="Gene3D" id="2.40.170.20">
    <property type="entry name" value="TonB-dependent receptor, beta-barrel domain"/>
    <property type="match status" value="1"/>
</dbReference>
<dbReference type="InterPro" id="IPR023997">
    <property type="entry name" value="TonB-dep_OMP_SusC/RagA_CS"/>
</dbReference>
<feature type="compositionally biased region" description="Basic and acidic residues" evidence="10">
    <location>
        <begin position="859"/>
        <end position="872"/>
    </location>
</feature>
<sequence length="1045" mass="114771">MPANSVYASLKRIKFTFFQNPTTYFAMRYKPLGKLCFLLFMSCLLATAALAQRTISGMVKDAGDSSGLPGVNITVPGTTTGTITDAKGHFSLQVPESAKSLTFSFMGYTQQTLAIGSQTTFSVSLQSTSKGLGEVVVVGYGTQNRRDVTGTISSIKGSDIKNLPVSDAAQAIQGKVPGVDIVRSDGSPGSEPNIRIRGTGTINNADPLVIIDGVPATGMSDVNPNDIASMEILKDASSSAIYGTRAANGVVIITTKKGGYGEKTHATVNVYKGTSNARRYIPLLTAPELVQLKQERYTNDGVAINALWQDPYYAVQRTDWQKALIGTGSTTNADVNLRGGSAASNYLFSAGYYDEKGLIQNSFFKRYSFRINSEHKLGSRVKVGENLQLTYRNSRGFDTYSSQTGLIFSALRFNPAIPVKNEDGSWGTAKASNELGDINNPVFTVENIDAYSKNYRVLASVYADVQILDGLSLRVNGGYDGEIYQQYSFTPAILDQTRVSANADLWQRNENKGAALGEAFLTYNKTFNNVHQVTLTGGYSAQKTHGDFFRAERWGYTDEAADQRVLDNGTTVYNASGNYNAETAIVSGFVRAFYGYKGKYLFTGTFRADGSSKFPAGNRWGYFPAFSLGWRVSDETFFKDNVGFMSNLKLTGGWGQLGNQNVKDYQYLAIVTKDRKYSFGGNPYTGIWNSSLANPSITWEKAEMTNISAEMGFFKDALNATVTWFNKKTRDMLVPYPELDVHGTSTIPDQNIGQMSNKGWEIELAYQGGKKDVHYHVGVNASFIRNRVTRLYSGTYISSTRYGRQNQEISRTYEGQPIASFYGWKTNGIYQNQAAIDNDPNVAKDNNRADIKPGDVRFVDTDGDGKITESDRTNLGNPNPRMTYGIQAGVDYKGFDLSATFAGVTGLKLYNADRMQGLDPTYSYNMYAEAMGRWHGEGTGNSMPRMSLEDANQNARTSDRFVESGNYFSLRNVTFGYTIPSRVWGKSGISDIRVYATGQNVFMITKYKGLNPELGYASDGNLMRGVDVATYPQARVFTFGASMNF</sequence>
<dbReference type="Pfam" id="PF13715">
    <property type="entry name" value="CarbopepD_reg_2"/>
    <property type="match status" value="1"/>
</dbReference>
<dbReference type="FunFam" id="2.170.130.10:FF:000008">
    <property type="entry name" value="SusC/RagA family TonB-linked outer membrane protein"/>
    <property type="match status" value="1"/>
</dbReference>
<evidence type="ECO:0000259" key="12">
    <source>
        <dbReference type="Pfam" id="PF07715"/>
    </source>
</evidence>
<evidence type="ECO:0000256" key="2">
    <source>
        <dbReference type="ARBA" id="ARBA00022448"/>
    </source>
</evidence>
<feature type="region of interest" description="Disordered" evidence="10">
    <location>
        <begin position="859"/>
        <end position="880"/>
    </location>
</feature>
<evidence type="ECO:0000313" key="13">
    <source>
        <dbReference type="EMBL" id="SFW25055.1"/>
    </source>
</evidence>
<dbReference type="OrthoDB" id="9768177at2"/>
<dbReference type="PROSITE" id="PS52016">
    <property type="entry name" value="TONB_DEPENDENT_REC_3"/>
    <property type="match status" value="1"/>
</dbReference>
<dbReference type="NCBIfam" id="TIGR04056">
    <property type="entry name" value="OMP_RagA_SusC"/>
    <property type="match status" value="1"/>
</dbReference>
<organism evidence="13 14">
    <name type="scientific">Chitinophaga sancti</name>
    <dbReference type="NCBI Taxonomy" id="1004"/>
    <lineage>
        <taxon>Bacteria</taxon>
        <taxon>Pseudomonadati</taxon>
        <taxon>Bacteroidota</taxon>
        <taxon>Chitinophagia</taxon>
        <taxon>Chitinophagales</taxon>
        <taxon>Chitinophagaceae</taxon>
        <taxon>Chitinophaga</taxon>
    </lineage>
</organism>
<dbReference type="Pfam" id="PF00593">
    <property type="entry name" value="TonB_dep_Rec_b-barrel"/>
    <property type="match status" value="1"/>
</dbReference>
<dbReference type="InterPro" id="IPR036942">
    <property type="entry name" value="Beta-barrel_TonB_sf"/>
</dbReference>
<keyword evidence="4 8" id="KW-0812">Transmembrane</keyword>
<name>A0A1K1MPJ5_9BACT</name>
<dbReference type="SUPFAM" id="SSF56935">
    <property type="entry name" value="Porins"/>
    <property type="match status" value="1"/>
</dbReference>
<dbReference type="NCBIfam" id="TIGR04057">
    <property type="entry name" value="SusC_RagA_signa"/>
    <property type="match status" value="1"/>
</dbReference>
<dbReference type="SUPFAM" id="SSF49464">
    <property type="entry name" value="Carboxypeptidase regulatory domain-like"/>
    <property type="match status" value="1"/>
</dbReference>
<gene>
    <name evidence="13" type="ORF">SAMN05661012_00764</name>
</gene>
<dbReference type="GO" id="GO:0009279">
    <property type="term" value="C:cell outer membrane"/>
    <property type="evidence" value="ECO:0007669"/>
    <property type="project" value="UniProtKB-SubCell"/>
</dbReference>
<evidence type="ECO:0000256" key="3">
    <source>
        <dbReference type="ARBA" id="ARBA00022452"/>
    </source>
</evidence>
<dbReference type="Proteomes" id="UP000183788">
    <property type="component" value="Unassembled WGS sequence"/>
</dbReference>
<evidence type="ECO:0000256" key="10">
    <source>
        <dbReference type="SAM" id="MobiDB-lite"/>
    </source>
</evidence>
<proteinExistence type="inferred from homology"/>
<dbReference type="Gene3D" id="2.60.40.1120">
    <property type="entry name" value="Carboxypeptidase-like, regulatory domain"/>
    <property type="match status" value="1"/>
</dbReference>
<comment type="subcellular location">
    <subcellularLocation>
        <location evidence="1 8">Cell outer membrane</location>
        <topology evidence="1 8">Multi-pass membrane protein</topology>
    </subcellularLocation>
</comment>
<dbReference type="Pfam" id="PF07715">
    <property type="entry name" value="Plug"/>
    <property type="match status" value="1"/>
</dbReference>
<evidence type="ECO:0000259" key="11">
    <source>
        <dbReference type="Pfam" id="PF00593"/>
    </source>
</evidence>
<evidence type="ECO:0000256" key="4">
    <source>
        <dbReference type="ARBA" id="ARBA00022692"/>
    </source>
</evidence>
<dbReference type="InterPro" id="IPR000531">
    <property type="entry name" value="Beta-barrel_TonB"/>
</dbReference>
<evidence type="ECO:0000256" key="8">
    <source>
        <dbReference type="PROSITE-ProRule" id="PRU01360"/>
    </source>
</evidence>
<evidence type="ECO:0000256" key="5">
    <source>
        <dbReference type="ARBA" id="ARBA00023077"/>
    </source>
</evidence>
<protein>
    <submittedName>
        <fullName evidence="13">TonB-linked outer membrane protein, SusC/RagA family</fullName>
    </submittedName>
</protein>
<reference evidence="13 14" key="1">
    <citation type="submission" date="2016-11" db="EMBL/GenBank/DDBJ databases">
        <authorList>
            <person name="Jaros S."/>
            <person name="Januszkiewicz K."/>
            <person name="Wedrychowicz H."/>
        </authorList>
    </citation>
    <scope>NUCLEOTIDE SEQUENCE [LARGE SCALE GENOMIC DNA]</scope>
    <source>
        <strain evidence="13 14">DSM 784</strain>
    </source>
</reference>
<evidence type="ECO:0000256" key="6">
    <source>
        <dbReference type="ARBA" id="ARBA00023136"/>
    </source>
</evidence>
<dbReference type="AlphaFoldDB" id="A0A1K1MPJ5"/>
<keyword evidence="5 9" id="KW-0798">TonB box</keyword>
<accession>A0A1K1MPJ5</accession>
<dbReference type="Gene3D" id="2.170.130.10">
    <property type="entry name" value="TonB-dependent receptor, plug domain"/>
    <property type="match status" value="1"/>
</dbReference>
<evidence type="ECO:0000313" key="14">
    <source>
        <dbReference type="Proteomes" id="UP000183788"/>
    </source>
</evidence>
<comment type="similarity">
    <text evidence="8 9">Belongs to the TonB-dependent receptor family.</text>
</comment>
<keyword evidence="2 8" id="KW-0813">Transport</keyword>
<feature type="domain" description="TonB-dependent receptor-like beta-barrel" evidence="11">
    <location>
        <begin position="430"/>
        <end position="1001"/>
    </location>
</feature>
<dbReference type="InterPro" id="IPR008969">
    <property type="entry name" value="CarboxyPept-like_regulatory"/>
</dbReference>
<evidence type="ECO:0000256" key="1">
    <source>
        <dbReference type="ARBA" id="ARBA00004571"/>
    </source>
</evidence>
<dbReference type="STRING" id="1004.SAMN05661012_00764"/>
<dbReference type="InterPro" id="IPR012910">
    <property type="entry name" value="Plug_dom"/>
</dbReference>
<keyword evidence="6 8" id="KW-0472">Membrane</keyword>